<protein>
    <submittedName>
        <fullName evidence="2">Uncharacterized protein</fullName>
    </submittedName>
</protein>
<dbReference type="Proteomes" id="UP000887565">
    <property type="component" value="Unplaced"/>
</dbReference>
<reference evidence="2" key="1">
    <citation type="submission" date="2022-11" db="UniProtKB">
        <authorList>
            <consortium name="WormBaseParasite"/>
        </authorList>
    </citation>
    <scope>IDENTIFICATION</scope>
</reference>
<dbReference type="WBParaSite" id="nRc.2.0.1.t02471-RA">
    <property type="protein sequence ID" value="nRc.2.0.1.t02471-RA"/>
    <property type="gene ID" value="nRc.2.0.1.g02471"/>
</dbReference>
<organism evidence="1 2">
    <name type="scientific">Romanomermis culicivorax</name>
    <name type="common">Nematode worm</name>
    <dbReference type="NCBI Taxonomy" id="13658"/>
    <lineage>
        <taxon>Eukaryota</taxon>
        <taxon>Metazoa</taxon>
        <taxon>Ecdysozoa</taxon>
        <taxon>Nematoda</taxon>
        <taxon>Enoplea</taxon>
        <taxon>Dorylaimia</taxon>
        <taxon>Mermithida</taxon>
        <taxon>Mermithoidea</taxon>
        <taxon>Mermithidae</taxon>
        <taxon>Romanomermis</taxon>
    </lineage>
</organism>
<accession>A0A915HLR6</accession>
<name>A0A915HLR6_ROMCU</name>
<evidence type="ECO:0000313" key="1">
    <source>
        <dbReference type="Proteomes" id="UP000887565"/>
    </source>
</evidence>
<dbReference type="AlphaFoldDB" id="A0A915HLR6"/>
<sequence>MMGMPWGPVNLGNFGNREFWTSVFKSTDKNQFGAGNIEEYYEISLSSPSNIKNDDQLCLACTVYFMVGEQMQLNFTINVKV</sequence>
<keyword evidence="1" id="KW-1185">Reference proteome</keyword>
<evidence type="ECO:0000313" key="2">
    <source>
        <dbReference type="WBParaSite" id="nRc.2.0.1.t02471-RA"/>
    </source>
</evidence>
<proteinExistence type="predicted"/>